<comment type="subcellular location">
    <subcellularLocation>
        <location evidence="1">Endomembrane system</location>
        <topology evidence="1">Multi-pass membrane protein</topology>
    </subcellularLocation>
</comment>
<dbReference type="GO" id="GO:0012505">
    <property type="term" value="C:endomembrane system"/>
    <property type="evidence" value="ECO:0007669"/>
    <property type="project" value="UniProtKB-SubCell"/>
</dbReference>
<dbReference type="PANTHER" id="PTHR12714">
    <property type="entry name" value="PROTEIN-S ISOPRENYLCYSTEINE O-METHYLTRANSFERASE"/>
    <property type="match status" value="1"/>
</dbReference>
<evidence type="ECO:0000313" key="7">
    <source>
        <dbReference type="Proteomes" id="UP000672602"/>
    </source>
</evidence>
<comment type="caution">
    <text evidence="6">The sequence shown here is derived from an EMBL/GenBank/DDBJ whole genome shotgun (WGS) entry which is preliminary data.</text>
</comment>
<dbReference type="Proteomes" id="UP000672602">
    <property type="component" value="Unassembled WGS sequence"/>
</dbReference>
<evidence type="ECO:0000256" key="5">
    <source>
        <dbReference type="SAM" id="Phobius"/>
    </source>
</evidence>
<gene>
    <name evidence="6" type="ORF">KAJ83_08375</name>
</gene>
<feature type="transmembrane region" description="Helical" evidence="5">
    <location>
        <begin position="15"/>
        <end position="34"/>
    </location>
</feature>
<evidence type="ECO:0000256" key="2">
    <source>
        <dbReference type="ARBA" id="ARBA00022692"/>
    </source>
</evidence>
<dbReference type="RefSeq" id="WP_210681590.1">
    <property type="nucleotide sequence ID" value="NZ_JAGMWN010000003.1"/>
</dbReference>
<protein>
    <submittedName>
        <fullName evidence="6">Isoprenylcysteine carboxylmethyltransferase family protein</fullName>
    </submittedName>
</protein>
<proteinExistence type="predicted"/>
<evidence type="ECO:0000313" key="6">
    <source>
        <dbReference type="EMBL" id="MBP5857021.1"/>
    </source>
</evidence>
<keyword evidence="4 5" id="KW-0472">Membrane</keyword>
<keyword evidence="2 5" id="KW-0812">Transmembrane</keyword>
<dbReference type="GO" id="GO:0016740">
    <property type="term" value="F:transferase activity"/>
    <property type="evidence" value="ECO:0007669"/>
    <property type="project" value="UniProtKB-ARBA"/>
</dbReference>
<feature type="transmembrane region" description="Helical" evidence="5">
    <location>
        <begin position="87"/>
        <end position="119"/>
    </location>
</feature>
<dbReference type="Pfam" id="PF04191">
    <property type="entry name" value="PEMT"/>
    <property type="match status" value="1"/>
</dbReference>
<accession>A0A8J7V2C3</accession>
<name>A0A8J7V2C3_9PROT</name>
<dbReference type="Gene3D" id="1.20.120.1630">
    <property type="match status" value="1"/>
</dbReference>
<feature type="transmembrane region" description="Helical" evidence="5">
    <location>
        <begin position="46"/>
        <end position="66"/>
    </location>
</feature>
<dbReference type="InterPro" id="IPR007318">
    <property type="entry name" value="Phopholipid_MeTrfase"/>
</dbReference>
<evidence type="ECO:0000256" key="4">
    <source>
        <dbReference type="ARBA" id="ARBA00023136"/>
    </source>
</evidence>
<dbReference type="PANTHER" id="PTHR12714:SF9">
    <property type="entry name" value="PROTEIN-S-ISOPRENYLCYSTEINE O-METHYLTRANSFERASE"/>
    <property type="match status" value="1"/>
</dbReference>
<dbReference type="AlphaFoldDB" id="A0A8J7V2C3"/>
<organism evidence="6 7">
    <name type="scientific">Marivibrio halodurans</name>
    <dbReference type="NCBI Taxonomy" id="2039722"/>
    <lineage>
        <taxon>Bacteria</taxon>
        <taxon>Pseudomonadati</taxon>
        <taxon>Pseudomonadota</taxon>
        <taxon>Alphaproteobacteria</taxon>
        <taxon>Rhodospirillales</taxon>
        <taxon>Rhodospirillaceae</taxon>
        <taxon>Marivibrio</taxon>
    </lineage>
</organism>
<keyword evidence="3 5" id="KW-1133">Transmembrane helix</keyword>
<evidence type="ECO:0000256" key="1">
    <source>
        <dbReference type="ARBA" id="ARBA00004127"/>
    </source>
</evidence>
<sequence length="204" mass="22860">MGDNLSSVQKTRKRVALVFALASIPILLVAQPFWLYGTVAHEAIEYLGVALLALCVLGRTWCTLYIGGRKKGEVVDVGPYSLCRNPLYVFSTLGLLGIGLTTGSLLIGLGMALACFVLFDVVARREEAVLMDRFGATYRSYQDRTPRWIPNLSSWRDEAERVFSPRLVLISFRDSSLFLLFYPLLEVVEYAHLHDLLPSLLLLF</sequence>
<reference evidence="6" key="1">
    <citation type="submission" date="2021-04" db="EMBL/GenBank/DDBJ databases">
        <authorList>
            <person name="Zhang D.-C."/>
        </authorList>
    </citation>
    <scope>NUCLEOTIDE SEQUENCE</scope>
    <source>
        <strain evidence="6">CGMCC 1.15697</strain>
    </source>
</reference>
<evidence type="ECO:0000256" key="3">
    <source>
        <dbReference type="ARBA" id="ARBA00022989"/>
    </source>
</evidence>
<keyword evidence="7" id="KW-1185">Reference proteome</keyword>
<dbReference type="EMBL" id="JAGMWN010000003">
    <property type="protein sequence ID" value="MBP5857021.1"/>
    <property type="molecule type" value="Genomic_DNA"/>
</dbReference>